<organism evidence="14 15">
    <name type="scientific">Actinomadura fulvescens</name>
    <dbReference type="NCBI Taxonomy" id="46160"/>
    <lineage>
        <taxon>Bacteria</taxon>
        <taxon>Bacillati</taxon>
        <taxon>Actinomycetota</taxon>
        <taxon>Actinomycetes</taxon>
        <taxon>Streptosporangiales</taxon>
        <taxon>Thermomonosporaceae</taxon>
        <taxon>Actinomadura</taxon>
    </lineage>
</organism>
<dbReference type="InterPro" id="IPR004358">
    <property type="entry name" value="Sig_transdc_His_kin-like_C"/>
</dbReference>
<keyword evidence="7" id="KW-0418">Kinase</keyword>
<dbReference type="SUPFAM" id="SSF47384">
    <property type="entry name" value="Homodimeric domain of signal transducing histidine kinase"/>
    <property type="match status" value="1"/>
</dbReference>
<reference evidence="15" key="1">
    <citation type="journal article" date="2019" name="Int. J. Syst. Evol. Microbiol.">
        <title>The Global Catalogue of Microorganisms (GCM) 10K type strain sequencing project: providing services to taxonomists for standard genome sequencing and annotation.</title>
        <authorList>
            <consortium name="The Broad Institute Genomics Platform"/>
            <consortium name="The Broad Institute Genome Sequencing Center for Infectious Disease"/>
            <person name="Wu L."/>
            <person name="Ma J."/>
        </authorList>
    </citation>
    <scope>NUCLEOTIDE SEQUENCE [LARGE SCALE GENOMIC DNA]</scope>
    <source>
        <strain evidence="15">JCM 6833</strain>
    </source>
</reference>
<comment type="catalytic activity">
    <reaction evidence="1">
        <text>ATP + protein L-histidine = ADP + protein N-phospho-L-histidine.</text>
        <dbReference type="EC" id="2.7.13.3"/>
    </reaction>
</comment>
<keyword evidence="14" id="KW-0547">Nucleotide-binding</keyword>
<dbReference type="PROSITE" id="PS50885">
    <property type="entry name" value="HAMP"/>
    <property type="match status" value="1"/>
</dbReference>
<dbReference type="InterPro" id="IPR005467">
    <property type="entry name" value="His_kinase_dom"/>
</dbReference>
<evidence type="ECO:0000256" key="2">
    <source>
        <dbReference type="ARBA" id="ARBA00004236"/>
    </source>
</evidence>
<dbReference type="SMART" id="SM00388">
    <property type="entry name" value="HisKA"/>
    <property type="match status" value="1"/>
</dbReference>
<dbReference type="SUPFAM" id="SSF55874">
    <property type="entry name" value="ATPase domain of HSP90 chaperone/DNA topoisomerase II/histidine kinase"/>
    <property type="match status" value="1"/>
</dbReference>
<dbReference type="PANTHER" id="PTHR45436">
    <property type="entry name" value="SENSOR HISTIDINE KINASE YKOH"/>
    <property type="match status" value="1"/>
</dbReference>
<evidence type="ECO:0000256" key="4">
    <source>
        <dbReference type="ARBA" id="ARBA00022553"/>
    </source>
</evidence>
<dbReference type="GO" id="GO:0005524">
    <property type="term" value="F:ATP binding"/>
    <property type="evidence" value="ECO:0007669"/>
    <property type="project" value="UniProtKB-KW"/>
</dbReference>
<feature type="transmembrane region" description="Helical" evidence="11">
    <location>
        <begin position="145"/>
        <end position="165"/>
    </location>
</feature>
<dbReference type="Pfam" id="PF00512">
    <property type="entry name" value="HisKA"/>
    <property type="match status" value="1"/>
</dbReference>
<keyword evidence="8 11" id="KW-1133">Transmembrane helix</keyword>
<dbReference type="Gene3D" id="3.30.565.10">
    <property type="entry name" value="Histidine kinase-like ATPase, C-terminal domain"/>
    <property type="match status" value="1"/>
</dbReference>
<evidence type="ECO:0000256" key="8">
    <source>
        <dbReference type="ARBA" id="ARBA00022989"/>
    </source>
</evidence>
<keyword evidence="6 11" id="KW-0812">Transmembrane</keyword>
<comment type="caution">
    <text evidence="14">The sequence shown here is derived from an EMBL/GenBank/DDBJ whole genome shotgun (WGS) entry which is preliminary data.</text>
</comment>
<protein>
    <recommendedName>
        <fullName evidence="3">histidine kinase</fullName>
        <ecNumber evidence="3">2.7.13.3</ecNumber>
    </recommendedName>
</protein>
<dbReference type="InterPro" id="IPR036890">
    <property type="entry name" value="HATPase_C_sf"/>
</dbReference>
<dbReference type="InterPro" id="IPR050428">
    <property type="entry name" value="TCS_sensor_his_kinase"/>
</dbReference>
<dbReference type="Pfam" id="PF02518">
    <property type="entry name" value="HATPase_c"/>
    <property type="match status" value="1"/>
</dbReference>
<evidence type="ECO:0000256" key="9">
    <source>
        <dbReference type="ARBA" id="ARBA00023012"/>
    </source>
</evidence>
<evidence type="ECO:0000313" key="14">
    <source>
        <dbReference type="EMBL" id="GAA2614458.1"/>
    </source>
</evidence>
<proteinExistence type="predicted"/>
<dbReference type="PANTHER" id="PTHR45436:SF5">
    <property type="entry name" value="SENSOR HISTIDINE KINASE TRCS"/>
    <property type="match status" value="1"/>
</dbReference>
<evidence type="ECO:0000256" key="11">
    <source>
        <dbReference type="SAM" id="Phobius"/>
    </source>
</evidence>
<evidence type="ECO:0000256" key="3">
    <source>
        <dbReference type="ARBA" id="ARBA00012438"/>
    </source>
</evidence>
<dbReference type="PRINTS" id="PR00344">
    <property type="entry name" value="BCTRLSENSOR"/>
</dbReference>
<dbReference type="InterPro" id="IPR003594">
    <property type="entry name" value="HATPase_dom"/>
</dbReference>
<evidence type="ECO:0000256" key="5">
    <source>
        <dbReference type="ARBA" id="ARBA00022679"/>
    </source>
</evidence>
<dbReference type="EC" id="2.7.13.3" evidence="3"/>
<dbReference type="Gene3D" id="1.10.287.130">
    <property type="match status" value="1"/>
</dbReference>
<evidence type="ECO:0000259" key="13">
    <source>
        <dbReference type="PROSITE" id="PS50885"/>
    </source>
</evidence>
<feature type="domain" description="Histidine kinase" evidence="12">
    <location>
        <begin position="230"/>
        <end position="437"/>
    </location>
</feature>
<comment type="subcellular location">
    <subcellularLocation>
        <location evidence="2">Cell membrane</location>
    </subcellularLocation>
</comment>
<dbReference type="InterPro" id="IPR036097">
    <property type="entry name" value="HisK_dim/P_sf"/>
</dbReference>
<accession>A0ABP6CFP9</accession>
<evidence type="ECO:0000256" key="7">
    <source>
        <dbReference type="ARBA" id="ARBA00022777"/>
    </source>
</evidence>
<dbReference type="InterPro" id="IPR003660">
    <property type="entry name" value="HAMP_dom"/>
</dbReference>
<keyword evidence="14" id="KW-0067">ATP-binding</keyword>
<dbReference type="EMBL" id="BAAATD010000008">
    <property type="protein sequence ID" value="GAA2614458.1"/>
    <property type="molecule type" value="Genomic_DNA"/>
</dbReference>
<dbReference type="CDD" id="cd00082">
    <property type="entry name" value="HisKA"/>
    <property type="match status" value="1"/>
</dbReference>
<keyword evidence="15" id="KW-1185">Reference proteome</keyword>
<dbReference type="SMART" id="SM00304">
    <property type="entry name" value="HAMP"/>
    <property type="match status" value="1"/>
</dbReference>
<feature type="domain" description="HAMP" evidence="13">
    <location>
        <begin position="169"/>
        <end position="222"/>
    </location>
</feature>
<keyword evidence="5" id="KW-0808">Transferase</keyword>
<evidence type="ECO:0000256" key="1">
    <source>
        <dbReference type="ARBA" id="ARBA00000085"/>
    </source>
</evidence>
<keyword evidence="10 11" id="KW-0472">Membrane</keyword>
<dbReference type="Proteomes" id="UP001501509">
    <property type="component" value="Unassembled WGS sequence"/>
</dbReference>
<dbReference type="InterPro" id="IPR003661">
    <property type="entry name" value="HisK_dim/P_dom"/>
</dbReference>
<evidence type="ECO:0000313" key="15">
    <source>
        <dbReference type="Proteomes" id="UP001501509"/>
    </source>
</evidence>
<name>A0ABP6CFP9_9ACTN</name>
<evidence type="ECO:0000259" key="12">
    <source>
        <dbReference type="PROSITE" id="PS50109"/>
    </source>
</evidence>
<evidence type="ECO:0000256" key="10">
    <source>
        <dbReference type="ARBA" id="ARBA00023136"/>
    </source>
</evidence>
<keyword evidence="9" id="KW-0902">Two-component regulatory system</keyword>
<dbReference type="SMART" id="SM00387">
    <property type="entry name" value="HATPase_c"/>
    <property type="match status" value="1"/>
</dbReference>
<sequence length="437" mass="47446">MRMTLTAGAIAALVCFGVSLLVLLGVRGQVEDFEREKTISAALEVVHLIKRGRLPPVLPRDETAALQVLNAEDRVLSSSAEIRGRPPIASFKPTEQSVYAIRRLCPPTGLEGCMSVVAFRVYQMDGDWTVYAADDVIPWYVSSHLVIFLLCLSLLLVLITIVGCWRTVDQTLAPVEAIRAKLAEITATDSGRRVPVPPNRDELRALAEAANATLDRLDAALEQQRRFTSDASHDLRSPITAARAQVEDALLHPDDTDWREVGEAVLGSLDRLQDIVSDLLELARLDAGGAREGTDLVELADLVRAELARSPRTKTLDTDLAPGVTVRGDRLRLARLLTNLLDNAERHATSRIQIVVRAEGDSAVLEVIDDGAGIAPGEREIVFQRFTRLDAARNRDAGGTGLGLPIARQVARAHNGTLVIEDSASGARFVLRVPRAG</sequence>
<evidence type="ECO:0000256" key="6">
    <source>
        <dbReference type="ARBA" id="ARBA00022692"/>
    </source>
</evidence>
<dbReference type="PROSITE" id="PS50109">
    <property type="entry name" value="HIS_KIN"/>
    <property type="match status" value="1"/>
</dbReference>
<gene>
    <name evidence="14" type="ORF">GCM10010411_56730</name>
</gene>
<dbReference type="Gene3D" id="6.10.340.10">
    <property type="match status" value="1"/>
</dbReference>
<keyword evidence="4" id="KW-0597">Phosphoprotein</keyword>